<dbReference type="GO" id="GO:0055085">
    <property type="term" value="P:transmembrane transport"/>
    <property type="evidence" value="ECO:0007669"/>
    <property type="project" value="TreeGrafter"/>
</dbReference>
<comment type="similarity">
    <text evidence="2">Belongs to the autoinducer-2 exporter (AI-2E) (TC 2.A.86) family.</text>
</comment>
<comment type="caution">
    <text evidence="7">The sequence shown here is derived from an EMBL/GenBank/DDBJ whole genome shotgun (WGS) entry which is preliminary data.</text>
</comment>
<evidence type="ECO:0000256" key="6">
    <source>
        <dbReference type="SAM" id="Phobius"/>
    </source>
</evidence>
<dbReference type="Pfam" id="PF01594">
    <property type="entry name" value="AI-2E_transport"/>
    <property type="match status" value="1"/>
</dbReference>
<dbReference type="InterPro" id="IPR002549">
    <property type="entry name" value="AI-2E-like"/>
</dbReference>
<accession>A0A136A2P5</accession>
<dbReference type="AlphaFoldDB" id="A0A136A2P5"/>
<evidence type="ECO:0000256" key="4">
    <source>
        <dbReference type="ARBA" id="ARBA00022989"/>
    </source>
</evidence>
<protein>
    <submittedName>
        <fullName evidence="7">Transporter</fullName>
    </submittedName>
</protein>
<proteinExistence type="inferred from homology"/>
<evidence type="ECO:0000313" key="7">
    <source>
        <dbReference type="EMBL" id="KXI29502.1"/>
    </source>
</evidence>
<keyword evidence="5 6" id="KW-0472">Membrane</keyword>
<sequence>MSNTEQDSAVNAPKRKIKADTALVILAVLALLYTLYLAQTLFIPFVVTLLIALLMSPLVTMLERVHVPRFLSALVLLTMLIAPFSLLGVQLAEPVQKWAKLLPQLSLQFSEQINSLNEAIHGDETTKDVKTETKSGFRLFGWFSDESVEQPKEPEKNIVTERIKQGGMEILVTMLAATPIVIAQILTGLVLILFLLIFGPSLFQAYVDGLAKDHEKRQAISLVGNIQRVLSRYISTISLINLGLGACTALCLQLLGVEDALLWGVLAAMLNFIPYVGSLIGLCILSLAGLTQYGMVPAALVPPLVYLMFNIIESQFVTPTILGKHMRLNPLIVILWLIIWGWLWGAVGVLLAVPLLVCIKLIIGQLGIWHQLIAMLEAKG</sequence>
<comment type="subcellular location">
    <subcellularLocation>
        <location evidence="1">Membrane</location>
        <topology evidence="1">Multi-pass membrane protein</topology>
    </subcellularLocation>
</comment>
<feature type="transmembrane region" description="Helical" evidence="6">
    <location>
        <begin position="332"/>
        <end position="363"/>
    </location>
</feature>
<dbReference type="OrthoDB" id="9799225at2"/>
<dbReference type="GO" id="GO:0016020">
    <property type="term" value="C:membrane"/>
    <property type="evidence" value="ECO:0007669"/>
    <property type="project" value="UniProtKB-SubCell"/>
</dbReference>
<feature type="transmembrane region" description="Helical" evidence="6">
    <location>
        <begin position="74"/>
        <end position="92"/>
    </location>
</feature>
<dbReference type="STRING" id="1799789.AX660_14520"/>
<evidence type="ECO:0000256" key="1">
    <source>
        <dbReference type="ARBA" id="ARBA00004141"/>
    </source>
</evidence>
<evidence type="ECO:0000313" key="8">
    <source>
        <dbReference type="Proteomes" id="UP000070299"/>
    </source>
</evidence>
<feature type="transmembrane region" description="Helical" evidence="6">
    <location>
        <begin position="233"/>
        <end position="255"/>
    </location>
</feature>
<feature type="transmembrane region" description="Helical" evidence="6">
    <location>
        <begin position="21"/>
        <end position="36"/>
    </location>
</feature>
<organism evidence="7 8">
    <name type="scientific">Paraglaciecola hydrolytica</name>
    <dbReference type="NCBI Taxonomy" id="1799789"/>
    <lineage>
        <taxon>Bacteria</taxon>
        <taxon>Pseudomonadati</taxon>
        <taxon>Pseudomonadota</taxon>
        <taxon>Gammaproteobacteria</taxon>
        <taxon>Alteromonadales</taxon>
        <taxon>Alteromonadaceae</taxon>
        <taxon>Paraglaciecola</taxon>
    </lineage>
</organism>
<feature type="transmembrane region" description="Helical" evidence="6">
    <location>
        <begin position="261"/>
        <end position="287"/>
    </location>
</feature>
<gene>
    <name evidence="7" type="ORF">AX660_14520</name>
</gene>
<feature type="transmembrane region" description="Helical" evidence="6">
    <location>
        <begin position="170"/>
        <end position="198"/>
    </location>
</feature>
<keyword evidence="8" id="KW-1185">Reference proteome</keyword>
<keyword evidence="4 6" id="KW-1133">Transmembrane helix</keyword>
<dbReference type="RefSeq" id="WP_082768882.1">
    <property type="nucleotide sequence ID" value="NZ_LSNE01000005.1"/>
</dbReference>
<feature type="transmembrane region" description="Helical" evidence="6">
    <location>
        <begin position="42"/>
        <end position="62"/>
    </location>
</feature>
<name>A0A136A2P5_9ALTE</name>
<dbReference type="EMBL" id="LSNE01000005">
    <property type="protein sequence ID" value="KXI29502.1"/>
    <property type="molecule type" value="Genomic_DNA"/>
</dbReference>
<dbReference type="PANTHER" id="PTHR21716">
    <property type="entry name" value="TRANSMEMBRANE PROTEIN"/>
    <property type="match status" value="1"/>
</dbReference>
<dbReference type="Proteomes" id="UP000070299">
    <property type="component" value="Unassembled WGS sequence"/>
</dbReference>
<evidence type="ECO:0000256" key="3">
    <source>
        <dbReference type="ARBA" id="ARBA00022692"/>
    </source>
</evidence>
<reference evidence="8" key="1">
    <citation type="submission" date="2016-02" db="EMBL/GenBank/DDBJ databases">
        <authorList>
            <person name="Schultz-Johansen M."/>
            <person name="Glaring M.A."/>
            <person name="Bech P.K."/>
            <person name="Stougaard P."/>
        </authorList>
    </citation>
    <scope>NUCLEOTIDE SEQUENCE [LARGE SCALE GENOMIC DNA]</scope>
    <source>
        <strain evidence="8">S66</strain>
    </source>
</reference>
<feature type="transmembrane region" description="Helical" evidence="6">
    <location>
        <begin position="294"/>
        <end position="312"/>
    </location>
</feature>
<dbReference type="PANTHER" id="PTHR21716:SF16">
    <property type="entry name" value="BLL1467 PROTEIN"/>
    <property type="match status" value="1"/>
</dbReference>
<keyword evidence="3 6" id="KW-0812">Transmembrane</keyword>
<evidence type="ECO:0000256" key="2">
    <source>
        <dbReference type="ARBA" id="ARBA00009773"/>
    </source>
</evidence>
<evidence type="ECO:0000256" key="5">
    <source>
        <dbReference type="ARBA" id="ARBA00023136"/>
    </source>
</evidence>